<evidence type="ECO:0000313" key="12">
    <source>
        <dbReference type="EMBL" id="SDW54034.1"/>
    </source>
</evidence>
<dbReference type="Pfam" id="PF13292">
    <property type="entry name" value="DXP_synthase_N"/>
    <property type="match status" value="1"/>
</dbReference>
<evidence type="ECO:0000256" key="9">
    <source>
        <dbReference type="ARBA" id="ARBA00023229"/>
    </source>
</evidence>
<dbReference type="CDD" id="cd02007">
    <property type="entry name" value="TPP_DXS"/>
    <property type="match status" value="1"/>
</dbReference>
<keyword evidence="6 10" id="KW-0460">Magnesium</keyword>
<feature type="binding site" evidence="10">
    <location>
        <position position="72"/>
    </location>
    <ligand>
        <name>thiamine diphosphate</name>
        <dbReference type="ChEBI" id="CHEBI:58937"/>
    </ligand>
</feature>
<dbReference type="SUPFAM" id="SSF52518">
    <property type="entry name" value="Thiamin diphosphate-binding fold (THDP-binding)"/>
    <property type="match status" value="2"/>
</dbReference>
<dbReference type="OrthoDB" id="9803371at2"/>
<dbReference type="GO" id="GO:0016114">
    <property type="term" value="P:terpenoid biosynthetic process"/>
    <property type="evidence" value="ECO:0007669"/>
    <property type="project" value="UniProtKB-UniRule"/>
</dbReference>
<keyword evidence="13" id="KW-1185">Reference proteome</keyword>
<dbReference type="Pfam" id="PF02780">
    <property type="entry name" value="Transketolase_C"/>
    <property type="match status" value="1"/>
</dbReference>
<dbReference type="NCBIfam" id="TIGR00204">
    <property type="entry name" value="dxs"/>
    <property type="match status" value="1"/>
</dbReference>
<feature type="binding site" evidence="10">
    <location>
        <begin position="145"/>
        <end position="146"/>
    </location>
    <ligand>
        <name>thiamine diphosphate</name>
        <dbReference type="ChEBI" id="CHEBI:58937"/>
    </ligand>
</feature>
<keyword evidence="5 10" id="KW-0479">Metal-binding</keyword>
<feature type="binding site" evidence="10">
    <location>
        <position position="373"/>
    </location>
    <ligand>
        <name>thiamine diphosphate</name>
        <dbReference type="ChEBI" id="CHEBI:58937"/>
    </ligand>
</feature>
<dbReference type="RefSeq" id="WP_091737259.1">
    <property type="nucleotide sequence ID" value="NZ_FNNQ01000004.1"/>
</dbReference>
<dbReference type="Gene3D" id="3.40.50.970">
    <property type="match status" value="2"/>
</dbReference>
<dbReference type="PROSITE" id="PS00802">
    <property type="entry name" value="TRANSKETOLASE_2"/>
    <property type="match status" value="1"/>
</dbReference>
<dbReference type="STRING" id="1048340.SAMN05444487_10470"/>
<dbReference type="InterPro" id="IPR029061">
    <property type="entry name" value="THDP-binding"/>
</dbReference>
<dbReference type="GO" id="GO:0008661">
    <property type="term" value="F:1-deoxy-D-xylulose-5-phosphate synthase activity"/>
    <property type="evidence" value="ECO:0007669"/>
    <property type="project" value="UniProtKB-UniRule"/>
</dbReference>
<comment type="cofactor">
    <cofactor evidence="10">
        <name>thiamine diphosphate</name>
        <dbReference type="ChEBI" id="CHEBI:58937"/>
    </cofactor>
    <text evidence="10">Binds 1 thiamine pyrophosphate per subunit.</text>
</comment>
<evidence type="ECO:0000259" key="11">
    <source>
        <dbReference type="SMART" id="SM00861"/>
    </source>
</evidence>
<comment type="pathway">
    <text evidence="1 10">Metabolic intermediate biosynthesis; 1-deoxy-D-xylulose 5-phosphate biosynthesis; 1-deoxy-D-xylulose 5-phosphate from D-glyceraldehyde 3-phosphate and pyruvate: step 1/1.</text>
</comment>
<evidence type="ECO:0000313" key="13">
    <source>
        <dbReference type="Proteomes" id="UP000198534"/>
    </source>
</evidence>
<dbReference type="EC" id="2.2.1.7" evidence="10"/>
<protein>
    <recommendedName>
        <fullName evidence="10">1-deoxy-D-xylulose-5-phosphate synthase</fullName>
        <ecNumber evidence="10">2.2.1.7</ecNumber>
    </recommendedName>
    <alternativeName>
        <fullName evidence="10">1-deoxyxylulose-5-phosphate synthase</fullName>
        <shortName evidence="10">DXP synthase</shortName>
        <shortName evidence="10">DXPS</shortName>
    </alternativeName>
</protein>
<accession>A0A1H2UEW6</accession>
<dbReference type="GO" id="GO:0019288">
    <property type="term" value="P:isopentenyl diphosphate biosynthetic process, methylerythritol 4-phosphate pathway"/>
    <property type="evidence" value="ECO:0007669"/>
    <property type="project" value="TreeGrafter"/>
</dbReference>
<dbReference type="PANTHER" id="PTHR43322:SF5">
    <property type="entry name" value="1-DEOXY-D-XYLULOSE-5-PHOSPHATE SYNTHASE, CHLOROPLASTIC"/>
    <property type="match status" value="1"/>
</dbReference>
<evidence type="ECO:0000256" key="5">
    <source>
        <dbReference type="ARBA" id="ARBA00022723"/>
    </source>
</evidence>
<dbReference type="InterPro" id="IPR005477">
    <property type="entry name" value="Dxylulose-5-P_synthase"/>
</dbReference>
<keyword evidence="7 10" id="KW-0784">Thiamine biosynthesis</keyword>
<keyword evidence="4 10" id="KW-0808">Transferase</keyword>
<gene>
    <name evidence="10" type="primary">dxs</name>
    <name evidence="12" type="ORF">SAMN05444487_10470</name>
</gene>
<comment type="function">
    <text evidence="10">Catalyzes the acyloin condensation reaction between C atoms 2 and 3 of pyruvate and glyceraldehyde 3-phosphate to yield 1-deoxy-D-xylulose-5-phosphate (DXP).</text>
</comment>
<dbReference type="FunFam" id="3.40.50.920:FF:000002">
    <property type="entry name" value="1-deoxy-D-xylulose-5-phosphate synthase"/>
    <property type="match status" value="1"/>
</dbReference>
<feature type="binding site" evidence="10">
    <location>
        <position position="173"/>
    </location>
    <ligand>
        <name>Mg(2+)</name>
        <dbReference type="ChEBI" id="CHEBI:18420"/>
    </ligand>
</feature>
<comment type="cofactor">
    <cofactor evidence="10">
        <name>Mg(2+)</name>
        <dbReference type="ChEBI" id="CHEBI:18420"/>
    </cofactor>
    <text evidence="10">Binds 1 Mg(2+) ion per subunit.</text>
</comment>
<dbReference type="Pfam" id="PF02779">
    <property type="entry name" value="Transket_pyr"/>
    <property type="match status" value="1"/>
</dbReference>
<evidence type="ECO:0000256" key="7">
    <source>
        <dbReference type="ARBA" id="ARBA00022977"/>
    </source>
</evidence>
<dbReference type="Gene3D" id="3.40.50.920">
    <property type="match status" value="1"/>
</dbReference>
<comment type="catalytic activity">
    <reaction evidence="10">
        <text>D-glyceraldehyde 3-phosphate + pyruvate + H(+) = 1-deoxy-D-xylulose 5-phosphate + CO2</text>
        <dbReference type="Rhea" id="RHEA:12605"/>
        <dbReference type="ChEBI" id="CHEBI:15361"/>
        <dbReference type="ChEBI" id="CHEBI:15378"/>
        <dbReference type="ChEBI" id="CHEBI:16526"/>
        <dbReference type="ChEBI" id="CHEBI:57792"/>
        <dbReference type="ChEBI" id="CHEBI:59776"/>
        <dbReference type="EC" id="2.2.1.7"/>
    </reaction>
</comment>
<keyword evidence="9 10" id="KW-0414">Isoprene biosynthesis</keyword>
<evidence type="ECO:0000256" key="1">
    <source>
        <dbReference type="ARBA" id="ARBA00004980"/>
    </source>
</evidence>
<dbReference type="InterPro" id="IPR009014">
    <property type="entry name" value="Transketo_C/PFOR_II"/>
</dbReference>
<dbReference type="InterPro" id="IPR020826">
    <property type="entry name" value="Transketolase_BS"/>
</dbReference>
<evidence type="ECO:0000256" key="10">
    <source>
        <dbReference type="HAMAP-Rule" id="MF_00315"/>
    </source>
</evidence>
<dbReference type="HAMAP" id="MF_00315">
    <property type="entry name" value="DXP_synth"/>
    <property type="match status" value="1"/>
</dbReference>
<feature type="binding site" evidence="10">
    <location>
        <position position="144"/>
    </location>
    <ligand>
        <name>Mg(2+)</name>
        <dbReference type="ChEBI" id="CHEBI:18420"/>
    </ligand>
</feature>
<evidence type="ECO:0000256" key="6">
    <source>
        <dbReference type="ARBA" id="ARBA00022842"/>
    </source>
</evidence>
<dbReference type="GO" id="GO:0005829">
    <property type="term" value="C:cytosol"/>
    <property type="evidence" value="ECO:0007669"/>
    <property type="project" value="TreeGrafter"/>
</dbReference>
<dbReference type="GO" id="GO:0000287">
    <property type="term" value="F:magnesium ion binding"/>
    <property type="evidence" value="ECO:0007669"/>
    <property type="project" value="UniProtKB-UniRule"/>
</dbReference>
<dbReference type="FunFam" id="3.40.50.970:FF:000030">
    <property type="entry name" value="1-deoxy-D-xylulose-5-phosphate synthase"/>
    <property type="match status" value="1"/>
</dbReference>
<dbReference type="PROSITE" id="PS00801">
    <property type="entry name" value="TRANSKETOLASE_1"/>
    <property type="match status" value="1"/>
</dbReference>
<keyword evidence="8 10" id="KW-0786">Thiamine pyrophosphate</keyword>
<dbReference type="GO" id="GO:0030976">
    <property type="term" value="F:thiamine pyrophosphate binding"/>
    <property type="evidence" value="ECO:0007669"/>
    <property type="project" value="UniProtKB-UniRule"/>
</dbReference>
<evidence type="ECO:0000256" key="3">
    <source>
        <dbReference type="ARBA" id="ARBA00011738"/>
    </source>
</evidence>
<feature type="binding site" evidence="10">
    <location>
        <begin position="113"/>
        <end position="115"/>
    </location>
    <ligand>
        <name>thiamine diphosphate</name>
        <dbReference type="ChEBI" id="CHEBI:58937"/>
    </ligand>
</feature>
<comment type="similarity">
    <text evidence="2 10">Belongs to the transketolase family. DXPS subfamily.</text>
</comment>
<dbReference type="SUPFAM" id="SSF52922">
    <property type="entry name" value="TK C-terminal domain-like"/>
    <property type="match status" value="1"/>
</dbReference>
<dbReference type="PANTHER" id="PTHR43322">
    <property type="entry name" value="1-D-DEOXYXYLULOSE 5-PHOSPHATE SYNTHASE-RELATED"/>
    <property type="match status" value="1"/>
</dbReference>
<dbReference type="InterPro" id="IPR033248">
    <property type="entry name" value="Transketolase_C"/>
</dbReference>
<dbReference type="GO" id="GO:0009228">
    <property type="term" value="P:thiamine biosynthetic process"/>
    <property type="evidence" value="ECO:0007669"/>
    <property type="project" value="UniProtKB-UniRule"/>
</dbReference>
<evidence type="ECO:0000256" key="4">
    <source>
        <dbReference type="ARBA" id="ARBA00022679"/>
    </source>
</evidence>
<dbReference type="AlphaFoldDB" id="A0A1H2UEW6"/>
<dbReference type="UniPathway" id="UPA00064">
    <property type="reaction ID" value="UER00091"/>
</dbReference>
<comment type="subunit">
    <text evidence="3 10">Homodimer.</text>
</comment>
<dbReference type="Proteomes" id="UP000198534">
    <property type="component" value="Unassembled WGS sequence"/>
</dbReference>
<organism evidence="12 13">
    <name type="scientific">Marininema mesophilum</name>
    <dbReference type="NCBI Taxonomy" id="1048340"/>
    <lineage>
        <taxon>Bacteria</taxon>
        <taxon>Bacillati</taxon>
        <taxon>Bacillota</taxon>
        <taxon>Bacilli</taxon>
        <taxon>Bacillales</taxon>
        <taxon>Thermoactinomycetaceae</taxon>
        <taxon>Marininema</taxon>
    </lineage>
</organism>
<feature type="binding site" evidence="10">
    <location>
        <position position="173"/>
    </location>
    <ligand>
        <name>thiamine diphosphate</name>
        <dbReference type="ChEBI" id="CHEBI:58937"/>
    </ligand>
</feature>
<evidence type="ECO:0000256" key="8">
    <source>
        <dbReference type="ARBA" id="ARBA00023052"/>
    </source>
</evidence>
<dbReference type="CDD" id="cd07033">
    <property type="entry name" value="TPP_PYR_DXS_TK_like"/>
    <property type="match status" value="1"/>
</dbReference>
<dbReference type="SMART" id="SM00861">
    <property type="entry name" value="Transket_pyr"/>
    <property type="match status" value="1"/>
</dbReference>
<reference evidence="12 13" key="1">
    <citation type="submission" date="2016-10" db="EMBL/GenBank/DDBJ databases">
        <authorList>
            <person name="de Groot N.N."/>
        </authorList>
    </citation>
    <scope>NUCLEOTIDE SEQUENCE [LARGE SCALE GENOMIC DNA]</scope>
    <source>
        <strain evidence="12 13">DSM 45610</strain>
    </source>
</reference>
<proteinExistence type="inferred from homology"/>
<dbReference type="EMBL" id="FNNQ01000004">
    <property type="protein sequence ID" value="SDW54034.1"/>
    <property type="molecule type" value="Genomic_DNA"/>
</dbReference>
<name>A0A1H2UEW6_9BACL</name>
<dbReference type="InterPro" id="IPR049557">
    <property type="entry name" value="Transketolase_CS"/>
</dbReference>
<feature type="domain" description="Transketolase-like pyrimidine-binding" evidence="11">
    <location>
        <begin position="322"/>
        <end position="486"/>
    </location>
</feature>
<dbReference type="NCBIfam" id="NF003933">
    <property type="entry name" value="PRK05444.2-2"/>
    <property type="match status" value="1"/>
</dbReference>
<evidence type="ECO:0000256" key="2">
    <source>
        <dbReference type="ARBA" id="ARBA00011081"/>
    </source>
</evidence>
<sequence>MHLEQISSPEQLKKVSAEELPQLAEEIRQFLLESLSVTGGHLGSNLGVVELTLALHYLFDSPKDKLLWDVGHQAYVHKILTGRQDDFPTLRKYKGLCGFPKRNESEHDCWETGHSSTSLSGAMGMAAARDIKGEKFRVIPIIGDGALTGGMALEALNHIGNEQADMMVILNDNEMSISPNVGALHNYLGKLRTNRSYHKIKDEVEALLKKIPSVGGTFAHVAERIKDSLKYLIVSGVLFEHLGFTYLGPVNGHNLNGLMESLKQADRTPGPVLVHVITEKGKGYLPAETKEDKLHSVTKGYKLEESKLAETKSEKKAGTEPPKYTKVFGDTLIRIAKEDPRLAAITPAMLGGSGMNEFANQFPDRCFDVGIAEQHATTFAAGLATQGMKPVLAIYSTFLQRAYDQLIHDVARQNLDVLIAVDRAGFVGADGETHQGVYDIAFMRCIPNMVIMMPKDENEFQQMIYTGHQYEGPIAVRFPRGNGIGVEMDKDLKELPIGKGEVLREGRDVALFAFGTMVPAAVEAAEQLAREGIQARVINARFAKPLDTELLDQLIADRMPMVTIEEGSAMGGIGSATLEYVSSQDAQLEVKVLGIPDYYVEHGSPEEQKKEVGLTAENIAVAARGLTPRRRQRA</sequence>
<dbReference type="InterPro" id="IPR005475">
    <property type="entry name" value="Transketolase-like_Pyr-bd"/>
</dbReference>
<feature type="binding site" evidence="10">
    <location>
        <position position="284"/>
    </location>
    <ligand>
        <name>thiamine diphosphate</name>
        <dbReference type="ChEBI" id="CHEBI:58937"/>
    </ligand>
</feature>